<dbReference type="AlphaFoldDB" id="A0A0A1YDI9"/>
<organism evidence="2 3">
    <name type="scientific">Pseudomonas taeanensis MS-3</name>
    <dbReference type="NCBI Taxonomy" id="1395571"/>
    <lineage>
        <taxon>Bacteria</taxon>
        <taxon>Pseudomonadati</taxon>
        <taxon>Pseudomonadota</taxon>
        <taxon>Gammaproteobacteria</taxon>
        <taxon>Pseudomonadales</taxon>
        <taxon>Pseudomonadaceae</taxon>
        <taxon>Pseudomonas</taxon>
    </lineage>
</organism>
<proteinExistence type="predicted"/>
<evidence type="ECO:0000256" key="1">
    <source>
        <dbReference type="SAM" id="Coils"/>
    </source>
</evidence>
<keyword evidence="3" id="KW-1185">Reference proteome</keyword>
<keyword evidence="1" id="KW-0175">Coiled coil</keyword>
<evidence type="ECO:0000313" key="2">
    <source>
        <dbReference type="EMBL" id="KFX67430.1"/>
    </source>
</evidence>
<feature type="coiled-coil region" evidence="1">
    <location>
        <begin position="194"/>
        <end position="221"/>
    </location>
</feature>
<dbReference type="EMBL" id="AWSQ01000011">
    <property type="protein sequence ID" value="KFX67430.1"/>
    <property type="molecule type" value="Genomic_DNA"/>
</dbReference>
<dbReference type="Proteomes" id="UP000030063">
    <property type="component" value="Unassembled WGS sequence"/>
</dbReference>
<dbReference type="STRING" id="1395571.TMS3_0124230"/>
<sequence length="295" mass="34034">MIDQGFLKPGKQRLVDIVVTKQQLEPALKFANQLFLKLEAAGHRVMFAPSDRVYSRTPVDEHEQPPKKPRNRYPALWSPSKPTVVFVGTVAIGLTLYEMTEELEARYIDGTYMPVSKIPAQQLRRLHPTFNWTTRMDFATGHLCLRAFCPYPNADWTSSWKESRGIRLHSQLDEIVQKIIGAAPVIAGLVEEGEERVRIQRQEWQEQMRRLEEREKLRRQAEARQQARADLLNVIHQWDEIRRIQAFFRDAEASVPGLVGEAQSLAMDKLTQARELIGEMDAVKALLDWKGPLER</sequence>
<reference evidence="2 3" key="1">
    <citation type="journal article" date="2014" name="Genome Announc.">
        <title>Draft Genome Sequence of Petroleum Oil-Degrading Marine Bacterium Pseudomonas taeanensis Strain MS-3, Isolated from a Crude Oil-Contaminated Seashore.</title>
        <authorList>
            <person name="Lee S.Y."/>
            <person name="Kim S.H."/>
            <person name="Lee D.G."/>
            <person name="Shin S."/>
            <person name="Yun S.H."/>
            <person name="Choi C.W."/>
            <person name="Chung Y.H."/>
            <person name="Choi J.S."/>
            <person name="Kahng H.Y."/>
            <person name="Kim S.I."/>
        </authorList>
    </citation>
    <scope>NUCLEOTIDE SEQUENCE [LARGE SCALE GENOMIC DNA]</scope>
    <source>
        <strain evidence="2 3">MS-3</strain>
    </source>
</reference>
<dbReference type="eggNOG" id="COG3064">
    <property type="taxonomic scope" value="Bacteria"/>
</dbReference>
<gene>
    <name evidence="2" type="ORF">TMS3_0124230</name>
</gene>
<accession>A0A0A1YDI9</accession>
<name>A0A0A1YDI9_9PSED</name>
<comment type="caution">
    <text evidence="2">The sequence shown here is derived from an EMBL/GenBank/DDBJ whole genome shotgun (WGS) entry which is preliminary data.</text>
</comment>
<protein>
    <submittedName>
        <fullName evidence="2">Uncharacterized protein</fullName>
    </submittedName>
</protein>
<evidence type="ECO:0000313" key="3">
    <source>
        <dbReference type="Proteomes" id="UP000030063"/>
    </source>
</evidence>